<reference evidence="2 3" key="1">
    <citation type="submission" date="2019-07" db="EMBL/GenBank/DDBJ databases">
        <title>Criibacterium bergeronii gen. nov., sp. nov. isolated from human clinical samples.</title>
        <authorList>
            <person name="Maheux A.F."/>
            <person name="Boudreau D.K."/>
            <person name="Berube E."/>
            <person name="Brodeur S."/>
            <person name="Bernard K.A."/>
            <person name="Abed J.Y."/>
            <person name="Ducrey E."/>
            <person name="Guay E.F."/>
            <person name="Raymond F."/>
            <person name="Corbeil J."/>
            <person name="Domingo M.-C."/>
            <person name="Roy P.H."/>
            <person name="Boissinot M."/>
            <person name="Tocheva E.I."/>
            <person name="Omar R.F."/>
        </authorList>
    </citation>
    <scope>NUCLEOTIDE SEQUENCE [LARGE SCALE GENOMIC DNA]</scope>
    <source>
        <strain evidence="2 3">CCRI-24246</strain>
    </source>
</reference>
<dbReference type="AlphaFoldDB" id="A0A552UUX2"/>
<feature type="transmembrane region" description="Helical" evidence="1">
    <location>
        <begin position="6"/>
        <end position="26"/>
    </location>
</feature>
<protein>
    <submittedName>
        <fullName evidence="2">Diacylglyceryl transferase</fullName>
    </submittedName>
</protein>
<gene>
    <name evidence="2" type="ORF">FL857_11860</name>
</gene>
<evidence type="ECO:0000313" key="3">
    <source>
        <dbReference type="Proteomes" id="UP000319424"/>
    </source>
</evidence>
<keyword evidence="1" id="KW-0812">Transmembrane</keyword>
<dbReference type="EMBL" id="VJXW01000038">
    <property type="protein sequence ID" value="TRW21999.1"/>
    <property type="molecule type" value="Genomic_DNA"/>
</dbReference>
<comment type="caution">
    <text evidence="2">The sequence shown here is derived from an EMBL/GenBank/DDBJ whole genome shotgun (WGS) entry which is preliminary data.</text>
</comment>
<dbReference type="OrthoDB" id="1692117at2"/>
<name>A0A552UUX2_9FIRM</name>
<organism evidence="2 3">
    <name type="scientific">Criibacterium bergeronii</name>
    <dbReference type="NCBI Taxonomy" id="1871336"/>
    <lineage>
        <taxon>Bacteria</taxon>
        <taxon>Bacillati</taxon>
        <taxon>Bacillota</taxon>
        <taxon>Clostridia</taxon>
        <taxon>Peptostreptococcales</taxon>
        <taxon>Filifactoraceae</taxon>
        <taxon>Criibacterium</taxon>
    </lineage>
</organism>
<sequence>MFSIHLSCGIIIVYIELVVNFLEVPLPNKFINRNKKEKPVNSSRIT</sequence>
<keyword evidence="1" id="KW-0472">Membrane</keyword>
<accession>A0A552UUX2</accession>
<dbReference type="GO" id="GO:0016740">
    <property type="term" value="F:transferase activity"/>
    <property type="evidence" value="ECO:0007669"/>
    <property type="project" value="UniProtKB-KW"/>
</dbReference>
<keyword evidence="2" id="KW-0808">Transferase</keyword>
<evidence type="ECO:0000313" key="2">
    <source>
        <dbReference type="EMBL" id="TRW21999.1"/>
    </source>
</evidence>
<proteinExistence type="predicted"/>
<evidence type="ECO:0000256" key="1">
    <source>
        <dbReference type="SAM" id="Phobius"/>
    </source>
</evidence>
<keyword evidence="1" id="KW-1133">Transmembrane helix</keyword>
<dbReference type="Proteomes" id="UP000319424">
    <property type="component" value="Unassembled WGS sequence"/>
</dbReference>